<dbReference type="RefSeq" id="WP_191189687.1">
    <property type="nucleotide sequence ID" value="NZ_JACWMY010000007.1"/>
</dbReference>
<evidence type="ECO:0000259" key="2">
    <source>
        <dbReference type="Pfam" id="PF00534"/>
    </source>
</evidence>
<feature type="transmembrane region" description="Helical" evidence="1">
    <location>
        <begin position="88"/>
        <end position="106"/>
    </location>
</feature>
<gene>
    <name evidence="3" type="ORF">IDJ77_14470</name>
</gene>
<keyword evidence="4" id="KW-1185">Reference proteome</keyword>
<dbReference type="Pfam" id="PF00534">
    <property type="entry name" value="Glycos_transf_1"/>
    <property type="match status" value="1"/>
</dbReference>
<proteinExistence type="predicted"/>
<organism evidence="3 4">
    <name type="scientific">Mucilaginibacter pankratovii</name>
    <dbReference type="NCBI Taxonomy" id="2772110"/>
    <lineage>
        <taxon>Bacteria</taxon>
        <taxon>Pseudomonadati</taxon>
        <taxon>Bacteroidota</taxon>
        <taxon>Sphingobacteriia</taxon>
        <taxon>Sphingobacteriales</taxon>
        <taxon>Sphingobacteriaceae</taxon>
        <taxon>Mucilaginibacter</taxon>
    </lineage>
</organism>
<reference evidence="3 4" key="1">
    <citation type="submission" date="2020-09" db="EMBL/GenBank/DDBJ databases">
        <title>Novel species of Mucilaginibacter isolated from a glacier on the Tibetan Plateau.</title>
        <authorList>
            <person name="Liu Q."/>
            <person name="Xin Y.-H."/>
        </authorList>
    </citation>
    <scope>NUCLEOTIDE SEQUENCE [LARGE SCALE GENOMIC DNA]</scope>
    <source>
        <strain evidence="3 4">ZT4R22</strain>
    </source>
</reference>
<sequence length="395" mass="43624">MKVVILNNDFRAYWKGRLIYLHQSMAAQGVSIFAVELFGKGSPYAFDTVNAGNDWWSCLFPDKSADELPKEEIKKSIFSALDKINADVIIAPSIVFYAGALGIAWAKKRDRKFVMFDDARPAQVKRNFVVQWVKNLITSQADAFWLPSKSYDSAYANFKQQGLHYFYGFACIDNDLFRRNPGLPPAGKTIICVARLVSIKNIEGLLAAWQIVEQQNTGYRLLIVGDGPEGEKLKQQKDALKLSAVEFVDAVDNNTLPTYFAQGEAFILPSFSETWGLVVNEAMAAGLPVLLSRTVNAATDLLKDGQNGFGFDAFNVGDIAAAILKYTQLDDSAKAKMGASSQAIIAGMSYEKMAEQLMTALAVINAKPYKRPGLIAVAIINNWHGRYNTSGWDKL</sequence>
<dbReference type="Proteomes" id="UP000606600">
    <property type="component" value="Unassembled WGS sequence"/>
</dbReference>
<dbReference type="InterPro" id="IPR001296">
    <property type="entry name" value="Glyco_trans_1"/>
</dbReference>
<keyword evidence="1" id="KW-1133">Transmembrane helix</keyword>
<dbReference type="EMBL" id="JACWMY010000007">
    <property type="protein sequence ID" value="MBD1365022.1"/>
    <property type="molecule type" value="Genomic_DNA"/>
</dbReference>
<dbReference type="PANTHER" id="PTHR45947:SF3">
    <property type="entry name" value="SULFOQUINOVOSYL TRANSFERASE SQD2"/>
    <property type="match status" value="1"/>
</dbReference>
<evidence type="ECO:0000313" key="3">
    <source>
        <dbReference type="EMBL" id="MBD1365022.1"/>
    </source>
</evidence>
<evidence type="ECO:0000256" key="1">
    <source>
        <dbReference type="SAM" id="Phobius"/>
    </source>
</evidence>
<feature type="domain" description="Glycosyl transferase family 1" evidence="2">
    <location>
        <begin position="175"/>
        <end position="331"/>
    </location>
</feature>
<evidence type="ECO:0000313" key="4">
    <source>
        <dbReference type="Proteomes" id="UP000606600"/>
    </source>
</evidence>
<dbReference type="PANTHER" id="PTHR45947">
    <property type="entry name" value="SULFOQUINOVOSYL TRANSFERASE SQD2"/>
    <property type="match status" value="1"/>
</dbReference>
<protein>
    <submittedName>
        <fullName evidence="3">Glycosyltransferase family 4 protein</fullName>
    </submittedName>
</protein>
<dbReference type="CDD" id="cd03801">
    <property type="entry name" value="GT4_PimA-like"/>
    <property type="match status" value="1"/>
</dbReference>
<comment type="caution">
    <text evidence="3">The sequence shown here is derived from an EMBL/GenBank/DDBJ whole genome shotgun (WGS) entry which is preliminary data.</text>
</comment>
<dbReference type="SUPFAM" id="SSF53756">
    <property type="entry name" value="UDP-Glycosyltransferase/glycogen phosphorylase"/>
    <property type="match status" value="1"/>
</dbReference>
<dbReference type="InterPro" id="IPR050194">
    <property type="entry name" value="Glycosyltransferase_grp1"/>
</dbReference>
<dbReference type="Gene3D" id="3.40.50.2000">
    <property type="entry name" value="Glycogen Phosphorylase B"/>
    <property type="match status" value="2"/>
</dbReference>
<accession>A0ABR7WRU9</accession>
<keyword evidence="1" id="KW-0812">Transmembrane</keyword>
<name>A0ABR7WRU9_9SPHI</name>
<keyword evidence="1" id="KW-0472">Membrane</keyword>